<evidence type="ECO:0000256" key="6">
    <source>
        <dbReference type="ARBA" id="ARBA00022777"/>
    </source>
</evidence>
<dbReference type="GeneID" id="29418340"/>
<evidence type="ECO:0000256" key="2">
    <source>
        <dbReference type="ARBA" id="ARBA00022475"/>
    </source>
</evidence>
<evidence type="ECO:0000256" key="4">
    <source>
        <dbReference type="ARBA" id="ARBA00022692"/>
    </source>
</evidence>
<proteinExistence type="predicted"/>
<feature type="transmembrane region" description="Helical" evidence="11">
    <location>
        <begin position="40"/>
        <end position="60"/>
    </location>
</feature>
<dbReference type="EMBL" id="CBXI010000032">
    <property type="protein sequence ID" value="CDL91772.1"/>
    <property type="molecule type" value="Genomic_DNA"/>
</dbReference>
<name>W6NI90_CLOTY</name>
<dbReference type="SMART" id="SM00387">
    <property type="entry name" value="HATPase_c"/>
    <property type="match status" value="1"/>
</dbReference>
<keyword evidence="6 13" id="KW-0418">Kinase</keyword>
<evidence type="ECO:0000256" key="10">
    <source>
        <dbReference type="ARBA" id="ARBA00023136"/>
    </source>
</evidence>
<evidence type="ECO:0000256" key="8">
    <source>
        <dbReference type="ARBA" id="ARBA00022989"/>
    </source>
</evidence>
<evidence type="ECO:0000256" key="5">
    <source>
        <dbReference type="ARBA" id="ARBA00022741"/>
    </source>
</evidence>
<keyword evidence="2" id="KW-1003">Cell membrane</keyword>
<keyword evidence="4 11" id="KW-0812">Transmembrane</keyword>
<dbReference type="InterPro" id="IPR050640">
    <property type="entry name" value="Bact_2-comp_sensor_kinase"/>
</dbReference>
<dbReference type="Pfam" id="PF02518">
    <property type="entry name" value="HATPase_c"/>
    <property type="match status" value="1"/>
</dbReference>
<protein>
    <submittedName>
        <fullName evidence="13">Autolysis histidine kinase LytS</fullName>
    </submittedName>
</protein>
<feature type="transmembrane region" description="Helical" evidence="11">
    <location>
        <begin position="81"/>
        <end position="101"/>
    </location>
</feature>
<dbReference type="PANTHER" id="PTHR34220:SF7">
    <property type="entry name" value="SENSOR HISTIDINE KINASE YPDA"/>
    <property type="match status" value="1"/>
</dbReference>
<evidence type="ECO:0000256" key="1">
    <source>
        <dbReference type="ARBA" id="ARBA00004651"/>
    </source>
</evidence>
<evidence type="ECO:0000313" key="14">
    <source>
        <dbReference type="Proteomes" id="UP000019482"/>
    </source>
</evidence>
<dbReference type="Pfam" id="PF06580">
    <property type="entry name" value="His_kinase"/>
    <property type="match status" value="1"/>
</dbReference>
<accession>W6NI90</accession>
<sequence length="420" mass="46555">MIYVQLLESMSLIALSAYVYNQIHLSKSLIKEDLKFTDKLILIVFFGVLGIIGNYTAVNVGTKNINHNIEFHDAIANTRPIAAIIAGYIGGPVVGVVVGLVAGVNRYFLGGFTALACAIATVAEGLIGSITRKISIDDDYNLKKVFTGAIIAEMVQMIVILIFSRPFYEAVNLVKLIALPMILINSFGTMIFINIIKNAKKQYRINELEKEAATAKFVALSAQIEPHFLFNALNTIASLCRTNPLKSRELIIDLSNYFRQTLIRKQDFTSLKNEIEFIKSYFSIEKARFGSRLTLIIDIPENFMEVKIPVFVLQPIIENAIKHGILPKVDGGIIILNACISKNNKDEMLFYIEDTGVGMDAIKLENILKDSSKGIGLKNVNQRLKLLYGENYGIDIKSLLGKGTKISFNIPVKGGILNEL</sequence>
<comment type="subcellular location">
    <subcellularLocation>
        <location evidence="1">Cell membrane</location>
        <topology evidence="1">Multi-pass membrane protein</topology>
    </subcellularLocation>
</comment>
<dbReference type="GO" id="GO:0000155">
    <property type="term" value="F:phosphorelay sensor kinase activity"/>
    <property type="evidence" value="ECO:0007669"/>
    <property type="project" value="InterPro"/>
</dbReference>
<dbReference type="AlphaFoldDB" id="W6NI90"/>
<dbReference type="SUPFAM" id="SSF55874">
    <property type="entry name" value="ATPase domain of HSP90 chaperone/DNA topoisomerase II/histidine kinase"/>
    <property type="match status" value="1"/>
</dbReference>
<evidence type="ECO:0000256" key="3">
    <source>
        <dbReference type="ARBA" id="ARBA00022679"/>
    </source>
</evidence>
<organism evidence="13 14">
    <name type="scientific">Clostridium tyrobutyricum DIVETGP</name>
    <dbReference type="NCBI Taxonomy" id="1408889"/>
    <lineage>
        <taxon>Bacteria</taxon>
        <taxon>Bacillati</taxon>
        <taxon>Bacillota</taxon>
        <taxon>Clostridia</taxon>
        <taxon>Eubacteriales</taxon>
        <taxon>Clostridiaceae</taxon>
        <taxon>Clostridium</taxon>
    </lineage>
</organism>
<keyword evidence="8 11" id="KW-1133">Transmembrane helix</keyword>
<keyword evidence="9" id="KW-0902">Two-component regulatory system</keyword>
<evidence type="ECO:0000259" key="12">
    <source>
        <dbReference type="SMART" id="SM00387"/>
    </source>
</evidence>
<keyword evidence="5" id="KW-0547">Nucleotide-binding</keyword>
<evidence type="ECO:0000256" key="9">
    <source>
        <dbReference type="ARBA" id="ARBA00023012"/>
    </source>
</evidence>
<evidence type="ECO:0000313" key="13">
    <source>
        <dbReference type="EMBL" id="CDL91772.1"/>
    </source>
</evidence>
<feature type="transmembrane region" description="Helical" evidence="11">
    <location>
        <begin position="176"/>
        <end position="196"/>
    </location>
</feature>
<dbReference type="PANTHER" id="PTHR34220">
    <property type="entry name" value="SENSOR HISTIDINE KINASE YPDA"/>
    <property type="match status" value="1"/>
</dbReference>
<dbReference type="Gene3D" id="1.10.1760.20">
    <property type="match status" value="1"/>
</dbReference>
<dbReference type="Proteomes" id="UP000019482">
    <property type="component" value="Unassembled WGS sequence"/>
</dbReference>
<dbReference type="Pfam" id="PF07694">
    <property type="entry name" value="5TM-5TMR_LYT"/>
    <property type="match status" value="1"/>
</dbReference>
<keyword evidence="14" id="KW-1185">Reference proteome</keyword>
<dbReference type="InterPro" id="IPR011620">
    <property type="entry name" value="Sig_transdc_His_kinase_LytS_TM"/>
</dbReference>
<reference evidence="13 14" key="1">
    <citation type="journal article" date="2015" name="Genome Announc.">
        <title>Draft Genome Sequence of Clostridium tyrobutyricum Strain DIVETGP, Isolated from Cow's Milk for Grana Padano Production.</title>
        <authorList>
            <person name="Soggiu A."/>
            <person name="Piras C."/>
            <person name="Gaiarsa S."/>
            <person name="Sassera D."/>
            <person name="Roncada P."/>
            <person name="Bendixen E."/>
            <person name="Brasca M."/>
            <person name="Bonizzi L."/>
        </authorList>
    </citation>
    <scope>NUCLEOTIDE SEQUENCE [LARGE SCALE GENOMIC DNA]</scope>
    <source>
        <strain evidence="13 14">DIVETGP</strain>
    </source>
</reference>
<feature type="transmembrane region" description="Helical" evidence="11">
    <location>
        <begin position="107"/>
        <end position="130"/>
    </location>
</feature>
<dbReference type="InterPro" id="IPR036890">
    <property type="entry name" value="HATPase_C_sf"/>
</dbReference>
<dbReference type="OrthoDB" id="9809348at2"/>
<keyword evidence="10 11" id="KW-0472">Membrane</keyword>
<evidence type="ECO:0000256" key="7">
    <source>
        <dbReference type="ARBA" id="ARBA00022840"/>
    </source>
</evidence>
<evidence type="ECO:0000256" key="11">
    <source>
        <dbReference type="SAM" id="Phobius"/>
    </source>
</evidence>
<dbReference type="GO" id="GO:0005886">
    <property type="term" value="C:plasma membrane"/>
    <property type="evidence" value="ECO:0007669"/>
    <property type="project" value="UniProtKB-SubCell"/>
</dbReference>
<dbReference type="GO" id="GO:0071555">
    <property type="term" value="P:cell wall organization"/>
    <property type="evidence" value="ECO:0007669"/>
    <property type="project" value="InterPro"/>
</dbReference>
<dbReference type="RefSeq" id="WP_017895384.1">
    <property type="nucleotide sequence ID" value="NZ_CBXI010000032.1"/>
</dbReference>
<gene>
    <name evidence="13" type="ORF">CTDIVETGP_1842</name>
</gene>
<dbReference type="InterPro" id="IPR010559">
    <property type="entry name" value="Sig_transdc_His_kin_internal"/>
</dbReference>
<comment type="caution">
    <text evidence="13">The sequence shown here is derived from an EMBL/GenBank/DDBJ whole genome shotgun (WGS) entry which is preliminary data.</text>
</comment>
<dbReference type="Gene3D" id="3.30.565.10">
    <property type="entry name" value="Histidine kinase-like ATPase, C-terminal domain"/>
    <property type="match status" value="1"/>
</dbReference>
<dbReference type="GO" id="GO:0005524">
    <property type="term" value="F:ATP binding"/>
    <property type="evidence" value="ECO:0007669"/>
    <property type="project" value="UniProtKB-KW"/>
</dbReference>
<dbReference type="InterPro" id="IPR003594">
    <property type="entry name" value="HATPase_dom"/>
</dbReference>
<feature type="domain" description="Histidine kinase/HSP90-like ATPase" evidence="12">
    <location>
        <begin position="304"/>
        <end position="414"/>
    </location>
</feature>
<keyword evidence="3" id="KW-0808">Transferase</keyword>
<keyword evidence="7" id="KW-0067">ATP-binding</keyword>
<feature type="transmembrane region" description="Helical" evidence="11">
    <location>
        <begin position="142"/>
        <end position="164"/>
    </location>
</feature>